<dbReference type="PANTHER" id="PTHR32309">
    <property type="entry name" value="TYROSINE-PROTEIN KINASE"/>
    <property type="match status" value="1"/>
</dbReference>
<evidence type="ECO:0000256" key="7">
    <source>
        <dbReference type="ARBA" id="ARBA00023137"/>
    </source>
</evidence>
<proteinExistence type="inferred from homology"/>
<keyword evidence="10" id="KW-0812">Transmembrane</keyword>
<dbReference type="Gene3D" id="3.40.50.300">
    <property type="entry name" value="P-loop containing nucleotide triphosphate hydrolases"/>
    <property type="match status" value="1"/>
</dbReference>
<keyword evidence="6" id="KW-0067">ATP-binding</keyword>
<dbReference type="OrthoDB" id="9794577at2"/>
<keyword evidence="5 13" id="KW-0418">Kinase</keyword>
<dbReference type="GO" id="GO:0005524">
    <property type="term" value="F:ATP binding"/>
    <property type="evidence" value="ECO:0007669"/>
    <property type="project" value="UniProtKB-KW"/>
</dbReference>
<evidence type="ECO:0000256" key="3">
    <source>
        <dbReference type="ARBA" id="ARBA00022679"/>
    </source>
</evidence>
<evidence type="ECO:0000256" key="10">
    <source>
        <dbReference type="SAM" id="Phobius"/>
    </source>
</evidence>
<evidence type="ECO:0000313" key="14">
    <source>
        <dbReference type="Proteomes" id="UP000241507"/>
    </source>
</evidence>
<evidence type="ECO:0000256" key="8">
    <source>
        <dbReference type="ARBA" id="ARBA00051245"/>
    </source>
</evidence>
<protein>
    <recommendedName>
        <fullName evidence="2">non-specific protein-tyrosine kinase</fullName>
        <ecNumber evidence="2">2.7.10.2</ecNumber>
    </recommendedName>
</protein>
<evidence type="ECO:0000256" key="9">
    <source>
        <dbReference type="SAM" id="Coils"/>
    </source>
</evidence>
<dbReference type="NCBIfam" id="TIGR01007">
    <property type="entry name" value="eps_fam"/>
    <property type="match status" value="1"/>
</dbReference>
<dbReference type="InterPro" id="IPR050445">
    <property type="entry name" value="Bact_polysacc_biosynth/exp"/>
</dbReference>
<feature type="transmembrane region" description="Helical" evidence="10">
    <location>
        <begin position="497"/>
        <end position="517"/>
    </location>
</feature>
<sequence>MEEIFDYTEKQEESNFDLKAELFKYLIYWKWLLLGMIVGGALAYLYNRYTIPKYLSEASMMITKSEDNASSSILPSSGSSASIIKLADNSLENQIVTLRSKSLIKEVVDELNHNISYYIEGKVITTEAYKTSPVIINFISPDSVVNKVSKTFLVTPINKNRFKLKEESTLYEREHEFGEIINFNGLEFTILPRPNNEDQLKSSNTTIISIRPVEDVAGSYLSRLEIGPKGKAQDILALSLVDTESRRAEDFLDQLMIQFNKNGVKDKQQVALKTTQFIQDRLQILNSELDSVETDIADFKRSNQFMDVGSGASEFISKKSSAEEQILNLETQLNVIQSVKKLLAKSDPFELLPANLGISEGNIESLIASYNQLLLQRKALLQNSTKKNPVIEDLDEQLKSLRANLMETVNSTINSLQLRLDEYQNREQKAQTRFSMFPGMEKGMRGIERQQQIKEQLYLFLLQRREEAAIAFAVTSDVAKIVDPAFTHGAPVTPQPLLILIGGILVGLIIPIIVIFVKNLLDTKVHHKGDLQSLLKSVPFIGEVPRIGTEQNDIIQINDRSPLAESFRILRTNLAYLIQKKEKDIADIIFVTSTVKGEGKTFISYNLSRTLSSTGKKVLLIGADIRNPKLHRYTHLTKGAREKGFSDYLYDYGVKPEEIISKTNDEGIAVDVILTGPIPPNPAELLMNERMEELIGEVKPLYDYIIVDTAPTMIVTDTLLISQLADYTLYVTRADFTEKNLLEFPKDLKKQGKLKGVAVILNDIDYSKFSYGAQYGYSYGYGYGYGVDKESRWERLKKKLFG</sequence>
<accession>A0A2R3Z9F8</accession>
<dbReference type="KEGG" id="grs:C7S20_17335"/>
<keyword evidence="9" id="KW-0175">Coiled coil</keyword>
<dbReference type="CDD" id="cd05387">
    <property type="entry name" value="BY-kinase"/>
    <property type="match status" value="1"/>
</dbReference>
<keyword evidence="7" id="KW-0829">Tyrosine-protein kinase</keyword>
<dbReference type="InterPro" id="IPR027417">
    <property type="entry name" value="P-loop_NTPase"/>
</dbReference>
<name>A0A2R3Z9F8_9FLAO</name>
<keyword evidence="14" id="KW-1185">Reference proteome</keyword>
<feature type="coiled-coil region" evidence="9">
    <location>
        <begin position="282"/>
        <end position="339"/>
    </location>
</feature>
<dbReference type="GO" id="GO:0004715">
    <property type="term" value="F:non-membrane spanning protein tyrosine kinase activity"/>
    <property type="evidence" value="ECO:0007669"/>
    <property type="project" value="UniProtKB-EC"/>
</dbReference>
<comment type="similarity">
    <text evidence="1">Belongs to the CpsD/CapB family.</text>
</comment>
<feature type="transmembrane region" description="Helical" evidence="10">
    <location>
        <begin position="26"/>
        <end position="46"/>
    </location>
</feature>
<dbReference type="Proteomes" id="UP000241507">
    <property type="component" value="Chromosome"/>
</dbReference>
<dbReference type="SUPFAM" id="SSF52540">
    <property type="entry name" value="P-loop containing nucleoside triphosphate hydrolases"/>
    <property type="match status" value="1"/>
</dbReference>
<evidence type="ECO:0000256" key="2">
    <source>
        <dbReference type="ARBA" id="ARBA00011903"/>
    </source>
</evidence>
<feature type="domain" description="AAA" evidence="11">
    <location>
        <begin position="588"/>
        <end position="729"/>
    </location>
</feature>
<dbReference type="EC" id="2.7.10.2" evidence="2"/>
<dbReference type="Pfam" id="PF13807">
    <property type="entry name" value="GNVR"/>
    <property type="match status" value="1"/>
</dbReference>
<evidence type="ECO:0000259" key="12">
    <source>
        <dbReference type="Pfam" id="PF13807"/>
    </source>
</evidence>
<reference evidence="14" key="1">
    <citation type="submission" date="2018-03" db="EMBL/GenBank/DDBJ databases">
        <title>Gramella fulva sp. nov., isolated from a dry surface of tidal flat.</title>
        <authorList>
            <person name="Hwang S.H."/>
            <person name="Hwang W.M."/>
            <person name="Kang K."/>
            <person name="Ahn T.-Y."/>
        </authorList>
    </citation>
    <scope>NUCLEOTIDE SEQUENCE [LARGE SCALE GENOMIC DNA]</scope>
    <source>
        <strain evidence="14">SH35</strain>
    </source>
</reference>
<keyword evidence="3" id="KW-0808">Transferase</keyword>
<evidence type="ECO:0000256" key="1">
    <source>
        <dbReference type="ARBA" id="ARBA00007316"/>
    </source>
</evidence>
<evidence type="ECO:0000313" key="13">
    <source>
        <dbReference type="EMBL" id="AVR46880.1"/>
    </source>
</evidence>
<keyword evidence="10" id="KW-1133">Transmembrane helix</keyword>
<feature type="domain" description="Tyrosine-protein kinase G-rich" evidence="12">
    <location>
        <begin position="448"/>
        <end position="519"/>
    </location>
</feature>
<dbReference type="AlphaFoldDB" id="A0A2R3Z9F8"/>
<dbReference type="InterPro" id="IPR005702">
    <property type="entry name" value="Wzc-like_C"/>
</dbReference>
<keyword evidence="10" id="KW-0472">Membrane</keyword>
<comment type="catalytic activity">
    <reaction evidence="8">
        <text>L-tyrosyl-[protein] + ATP = O-phospho-L-tyrosyl-[protein] + ADP + H(+)</text>
        <dbReference type="Rhea" id="RHEA:10596"/>
        <dbReference type="Rhea" id="RHEA-COMP:10136"/>
        <dbReference type="Rhea" id="RHEA-COMP:20101"/>
        <dbReference type="ChEBI" id="CHEBI:15378"/>
        <dbReference type="ChEBI" id="CHEBI:30616"/>
        <dbReference type="ChEBI" id="CHEBI:46858"/>
        <dbReference type="ChEBI" id="CHEBI:61978"/>
        <dbReference type="ChEBI" id="CHEBI:456216"/>
        <dbReference type="EC" id="2.7.10.2"/>
    </reaction>
</comment>
<feature type="coiled-coil region" evidence="9">
    <location>
        <begin position="391"/>
        <end position="433"/>
    </location>
</feature>
<evidence type="ECO:0000256" key="6">
    <source>
        <dbReference type="ARBA" id="ARBA00022840"/>
    </source>
</evidence>
<dbReference type="PANTHER" id="PTHR32309:SF13">
    <property type="entry name" value="FERRIC ENTEROBACTIN TRANSPORT PROTEIN FEPE"/>
    <property type="match status" value="1"/>
</dbReference>
<keyword evidence="4" id="KW-0547">Nucleotide-binding</keyword>
<dbReference type="GO" id="GO:0005886">
    <property type="term" value="C:plasma membrane"/>
    <property type="evidence" value="ECO:0007669"/>
    <property type="project" value="TreeGrafter"/>
</dbReference>
<dbReference type="InterPro" id="IPR032807">
    <property type="entry name" value="GNVR"/>
</dbReference>
<evidence type="ECO:0000256" key="4">
    <source>
        <dbReference type="ARBA" id="ARBA00022741"/>
    </source>
</evidence>
<dbReference type="InterPro" id="IPR025669">
    <property type="entry name" value="AAA_dom"/>
</dbReference>
<dbReference type="Pfam" id="PF13614">
    <property type="entry name" value="AAA_31"/>
    <property type="match status" value="1"/>
</dbReference>
<gene>
    <name evidence="13" type="ORF">C7S20_17335</name>
</gene>
<dbReference type="EMBL" id="CP028136">
    <property type="protein sequence ID" value="AVR46880.1"/>
    <property type="molecule type" value="Genomic_DNA"/>
</dbReference>
<organism evidence="13 14">
    <name type="scientific">Christiangramia fulva</name>
    <dbReference type="NCBI Taxonomy" id="2126553"/>
    <lineage>
        <taxon>Bacteria</taxon>
        <taxon>Pseudomonadati</taxon>
        <taxon>Bacteroidota</taxon>
        <taxon>Flavobacteriia</taxon>
        <taxon>Flavobacteriales</taxon>
        <taxon>Flavobacteriaceae</taxon>
        <taxon>Christiangramia</taxon>
    </lineage>
</organism>
<evidence type="ECO:0000256" key="5">
    <source>
        <dbReference type="ARBA" id="ARBA00022777"/>
    </source>
</evidence>
<dbReference type="RefSeq" id="WP_107013651.1">
    <property type="nucleotide sequence ID" value="NZ_CP028136.1"/>
</dbReference>
<evidence type="ECO:0000259" key="11">
    <source>
        <dbReference type="Pfam" id="PF13614"/>
    </source>
</evidence>